<evidence type="ECO:0000256" key="2">
    <source>
        <dbReference type="ARBA" id="ARBA00022519"/>
    </source>
</evidence>
<proteinExistence type="predicted"/>
<protein>
    <submittedName>
        <fullName evidence="9">Cell division protein FtsQ/DivIB</fullName>
    </submittedName>
</protein>
<dbReference type="EMBL" id="DVJI01000006">
    <property type="protein sequence ID" value="HIS70589.1"/>
    <property type="molecule type" value="Genomic_DNA"/>
</dbReference>
<comment type="caution">
    <text evidence="9">The sequence shown here is derived from an EMBL/GenBank/DDBJ whole genome shotgun (WGS) entry which is preliminary data.</text>
</comment>
<reference evidence="9" key="2">
    <citation type="journal article" date="2021" name="PeerJ">
        <title>Extensive microbial diversity within the chicken gut microbiome revealed by metagenomics and culture.</title>
        <authorList>
            <person name="Gilroy R."/>
            <person name="Ravi A."/>
            <person name="Getino M."/>
            <person name="Pursley I."/>
            <person name="Horton D.L."/>
            <person name="Alikhan N.F."/>
            <person name="Baker D."/>
            <person name="Gharbi K."/>
            <person name="Hall N."/>
            <person name="Watson M."/>
            <person name="Adriaenssens E.M."/>
            <person name="Foster-Nyarko E."/>
            <person name="Jarju S."/>
            <person name="Secka A."/>
            <person name="Antonio M."/>
            <person name="Oren A."/>
            <person name="Chaudhuri R.R."/>
            <person name="La Ragione R."/>
            <person name="Hildebrand F."/>
            <person name="Pallen M.J."/>
        </authorList>
    </citation>
    <scope>NUCLEOTIDE SEQUENCE</scope>
    <source>
        <strain evidence="9">ChiGjej3B3-5194</strain>
    </source>
</reference>
<dbReference type="PANTHER" id="PTHR35851">
    <property type="entry name" value="CELL DIVISION PROTEIN FTSQ"/>
    <property type="match status" value="1"/>
</dbReference>
<sequence>MKRSIWFWLYFVIAIILGVYFATRIFMVSTGHGPLSYVRSLSISADIPNKDLTPVAAAAAVAPGTRAYGATLDAINSRIASTPGVKNAATRRLANGNLTVRVQLYQAVAQWTDGEQYYPLSADGTIVNNPTTTRNPNTVVFRGDVPNDISNITNTAHNMVADLDYLEFIEKRRWNLHTLGGITVMLPERDPAAAIASLMILDKNHKFLSRDIDVIDMRDDSRILIK</sequence>
<dbReference type="Pfam" id="PF03799">
    <property type="entry name" value="FtsQ_DivIB_C"/>
    <property type="match status" value="1"/>
</dbReference>
<evidence type="ECO:0000256" key="4">
    <source>
        <dbReference type="ARBA" id="ARBA00022692"/>
    </source>
</evidence>
<dbReference type="GO" id="GO:0090529">
    <property type="term" value="P:cell septum assembly"/>
    <property type="evidence" value="ECO:0007669"/>
    <property type="project" value="InterPro"/>
</dbReference>
<organism evidence="9 10">
    <name type="scientific">Candidatus Enterousia intestinigallinarum</name>
    <dbReference type="NCBI Taxonomy" id="2840790"/>
    <lineage>
        <taxon>Bacteria</taxon>
        <taxon>Pseudomonadati</taxon>
        <taxon>Pseudomonadota</taxon>
        <taxon>Alphaproteobacteria</taxon>
        <taxon>Candidatus Enterousia</taxon>
    </lineage>
</organism>
<keyword evidence="5 7" id="KW-1133">Transmembrane helix</keyword>
<keyword evidence="7" id="KW-0472">Membrane</keyword>
<keyword evidence="6" id="KW-0131">Cell cycle</keyword>
<reference evidence="9" key="1">
    <citation type="submission" date="2020-10" db="EMBL/GenBank/DDBJ databases">
        <authorList>
            <person name="Gilroy R."/>
        </authorList>
    </citation>
    <scope>NUCLEOTIDE SEQUENCE</scope>
    <source>
        <strain evidence="9">ChiGjej3B3-5194</strain>
    </source>
</reference>
<feature type="transmembrane region" description="Helical" evidence="7">
    <location>
        <begin position="7"/>
        <end position="27"/>
    </location>
</feature>
<evidence type="ECO:0000313" key="10">
    <source>
        <dbReference type="Proteomes" id="UP000886742"/>
    </source>
</evidence>
<feature type="domain" description="Cell division protein FtsQ/DivIB C-terminal" evidence="8">
    <location>
        <begin position="109"/>
        <end position="218"/>
    </location>
</feature>
<dbReference type="PANTHER" id="PTHR35851:SF1">
    <property type="entry name" value="CELL DIVISION PROTEIN FTSQ"/>
    <property type="match status" value="1"/>
</dbReference>
<evidence type="ECO:0000256" key="5">
    <source>
        <dbReference type="ARBA" id="ARBA00022989"/>
    </source>
</evidence>
<keyword evidence="3 9" id="KW-0132">Cell division</keyword>
<evidence type="ECO:0000256" key="3">
    <source>
        <dbReference type="ARBA" id="ARBA00022618"/>
    </source>
</evidence>
<dbReference type="InterPro" id="IPR026579">
    <property type="entry name" value="FtsQ"/>
</dbReference>
<dbReference type="Proteomes" id="UP000886742">
    <property type="component" value="Unassembled WGS sequence"/>
</dbReference>
<dbReference type="InterPro" id="IPR005548">
    <property type="entry name" value="Cell_div_FtsQ/DivIB_C"/>
</dbReference>
<evidence type="ECO:0000256" key="6">
    <source>
        <dbReference type="ARBA" id="ARBA00023306"/>
    </source>
</evidence>
<keyword evidence="2" id="KW-0997">Cell inner membrane</keyword>
<dbReference type="AlphaFoldDB" id="A0A9D1FF77"/>
<name>A0A9D1FF77_9PROT</name>
<accession>A0A9D1FF77</accession>
<evidence type="ECO:0000259" key="8">
    <source>
        <dbReference type="Pfam" id="PF03799"/>
    </source>
</evidence>
<evidence type="ECO:0000256" key="7">
    <source>
        <dbReference type="SAM" id="Phobius"/>
    </source>
</evidence>
<evidence type="ECO:0000313" key="9">
    <source>
        <dbReference type="EMBL" id="HIS70589.1"/>
    </source>
</evidence>
<keyword evidence="4 7" id="KW-0812">Transmembrane</keyword>
<keyword evidence="1" id="KW-1003">Cell membrane</keyword>
<gene>
    <name evidence="9" type="ORF">IAD02_01190</name>
</gene>
<evidence type="ECO:0000256" key="1">
    <source>
        <dbReference type="ARBA" id="ARBA00022475"/>
    </source>
</evidence>